<evidence type="ECO:0000313" key="4">
    <source>
        <dbReference type="Proteomes" id="UP001205601"/>
    </source>
</evidence>
<keyword evidence="2" id="KW-0560">Oxidoreductase</keyword>
<dbReference type="Proteomes" id="UP001205601">
    <property type="component" value="Unassembled WGS sequence"/>
</dbReference>
<proteinExistence type="inferred from homology"/>
<accession>A0ABT2NHS2</accession>
<dbReference type="PANTHER" id="PTHR43943">
    <property type="entry name" value="DEHYDROGENASE/REDUCTASE (SDR FAMILY) MEMBER 4"/>
    <property type="match status" value="1"/>
</dbReference>
<evidence type="ECO:0000256" key="1">
    <source>
        <dbReference type="ARBA" id="ARBA00006484"/>
    </source>
</evidence>
<dbReference type="Gene3D" id="3.40.50.720">
    <property type="entry name" value="NAD(P)-binding Rossmann-like Domain"/>
    <property type="match status" value="1"/>
</dbReference>
<comment type="similarity">
    <text evidence="1">Belongs to the short-chain dehydrogenases/reductases (SDR) family.</text>
</comment>
<dbReference type="RefSeq" id="WP_261493902.1">
    <property type="nucleotide sequence ID" value="NZ_JAOCQF010000001.1"/>
</dbReference>
<dbReference type="Pfam" id="PF13561">
    <property type="entry name" value="adh_short_C2"/>
    <property type="match status" value="1"/>
</dbReference>
<keyword evidence="4" id="KW-1185">Reference proteome</keyword>
<dbReference type="PRINTS" id="PR00081">
    <property type="entry name" value="GDHRDH"/>
</dbReference>
<dbReference type="InterPro" id="IPR036291">
    <property type="entry name" value="NAD(P)-bd_dom_sf"/>
</dbReference>
<evidence type="ECO:0000256" key="2">
    <source>
        <dbReference type="ARBA" id="ARBA00023002"/>
    </source>
</evidence>
<protein>
    <submittedName>
        <fullName evidence="3">SDR family oxidoreductase</fullName>
    </submittedName>
</protein>
<dbReference type="PANTHER" id="PTHR43943:SF17">
    <property type="entry name" value="3-PHENYLPROPIONATE-DIHYDRODIOL_CINNAMIC ACID-DIHYDRODIOL DEHYDROGENASE"/>
    <property type="match status" value="1"/>
</dbReference>
<dbReference type="EMBL" id="JAOCQF010000001">
    <property type="protein sequence ID" value="MCT8328472.1"/>
    <property type="molecule type" value="Genomic_DNA"/>
</dbReference>
<dbReference type="InterPro" id="IPR002347">
    <property type="entry name" value="SDR_fam"/>
</dbReference>
<organism evidence="3 4">
    <name type="scientific">Albidovulum sediminis</name>
    <dbReference type="NCBI Taxonomy" id="3066345"/>
    <lineage>
        <taxon>Bacteria</taxon>
        <taxon>Pseudomonadati</taxon>
        <taxon>Pseudomonadota</taxon>
        <taxon>Alphaproteobacteria</taxon>
        <taxon>Rhodobacterales</taxon>
        <taxon>Paracoccaceae</taxon>
        <taxon>Albidovulum</taxon>
    </lineage>
</organism>
<reference evidence="4" key="1">
    <citation type="submission" date="2023-07" db="EMBL/GenBank/DDBJ databases">
        <title>Defluviimonas sediminis sp. nov., isolated from mangrove sediment.</title>
        <authorList>
            <person name="Liu L."/>
            <person name="Li J."/>
            <person name="Huang Y."/>
            <person name="Pan J."/>
            <person name="Li M."/>
        </authorList>
    </citation>
    <scope>NUCLEOTIDE SEQUENCE [LARGE SCALE GENOMIC DNA]</scope>
    <source>
        <strain evidence="4">FT324</strain>
    </source>
</reference>
<evidence type="ECO:0000313" key="3">
    <source>
        <dbReference type="EMBL" id="MCT8328472.1"/>
    </source>
</evidence>
<comment type="caution">
    <text evidence="3">The sequence shown here is derived from an EMBL/GenBank/DDBJ whole genome shotgun (WGS) entry which is preliminary data.</text>
</comment>
<dbReference type="SUPFAM" id="SSF51735">
    <property type="entry name" value="NAD(P)-binding Rossmann-fold domains"/>
    <property type="match status" value="1"/>
</dbReference>
<name>A0ABT2NHS2_9RHOB</name>
<sequence>MDLHLKGKHFLITGGTRGIGRAIAETFADEGADVSLCARDDAAVQEAVASLQAKGVRAFGRALDVADEAALTAFVRDAAGHMGGLDGVVANTSAMASGTTAEDFEAAFRVDLMHTRAAAEAAIPHLERSGAGSIVAISSISGIEDYGYDGVSYGTMKAALFFYIKSLSRHVAARGIRANVVSPGTTLFPGGFWDKVRQEDPEGFAQNLAFNPMGRMATAEDIANVAVFLSSPRAGFVSGANVVVDGTATIRMQT</sequence>
<gene>
    <name evidence="3" type="ORF">N5I32_02985</name>
</gene>
<dbReference type="CDD" id="cd05233">
    <property type="entry name" value="SDR_c"/>
    <property type="match status" value="1"/>
</dbReference>